<evidence type="ECO:0000259" key="3">
    <source>
        <dbReference type="Pfam" id="PF00407"/>
    </source>
</evidence>
<organism evidence="4 5">
    <name type="scientific">Stephania cephalantha</name>
    <dbReference type="NCBI Taxonomy" id="152367"/>
    <lineage>
        <taxon>Eukaryota</taxon>
        <taxon>Viridiplantae</taxon>
        <taxon>Streptophyta</taxon>
        <taxon>Embryophyta</taxon>
        <taxon>Tracheophyta</taxon>
        <taxon>Spermatophyta</taxon>
        <taxon>Magnoliopsida</taxon>
        <taxon>Ranunculales</taxon>
        <taxon>Menispermaceae</taxon>
        <taxon>Menispermoideae</taxon>
        <taxon>Cissampelideae</taxon>
        <taxon>Stephania</taxon>
    </lineage>
</organism>
<feature type="domain" description="Bet v I/Major latex protein" evidence="3">
    <location>
        <begin position="2"/>
        <end position="129"/>
    </location>
</feature>
<dbReference type="InterPro" id="IPR050279">
    <property type="entry name" value="Plant_def-hormone_signal"/>
</dbReference>
<dbReference type="GO" id="GO:0038023">
    <property type="term" value="F:signaling receptor activity"/>
    <property type="evidence" value="ECO:0007669"/>
    <property type="project" value="TreeGrafter"/>
</dbReference>
<dbReference type="GO" id="GO:0006952">
    <property type="term" value="P:defense response"/>
    <property type="evidence" value="ECO:0007669"/>
    <property type="project" value="InterPro"/>
</dbReference>
<dbReference type="AlphaFoldDB" id="A0AAP0EL67"/>
<evidence type="ECO:0000313" key="4">
    <source>
        <dbReference type="EMBL" id="KAK9095526.1"/>
    </source>
</evidence>
<reference evidence="4 5" key="1">
    <citation type="submission" date="2024-01" db="EMBL/GenBank/DDBJ databases">
        <title>Genome assemblies of Stephania.</title>
        <authorList>
            <person name="Yang L."/>
        </authorList>
    </citation>
    <scope>NUCLEOTIDE SEQUENCE [LARGE SCALE GENOMIC DNA]</scope>
    <source>
        <strain evidence="4">JXDWG</strain>
        <tissue evidence="4">Leaf</tissue>
    </source>
</reference>
<name>A0AAP0EL67_9MAGN</name>
<dbReference type="GO" id="GO:0005634">
    <property type="term" value="C:nucleus"/>
    <property type="evidence" value="ECO:0007669"/>
    <property type="project" value="TreeGrafter"/>
</dbReference>
<dbReference type="InterPro" id="IPR023393">
    <property type="entry name" value="START-like_dom_sf"/>
</dbReference>
<evidence type="ECO:0000256" key="1">
    <source>
        <dbReference type="ARBA" id="ARBA00009744"/>
    </source>
</evidence>
<dbReference type="Gene3D" id="3.30.530.20">
    <property type="match status" value="1"/>
</dbReference>
<dbReference type="PANTHER" id="PTHR31213:SF19">
    <property type="entry name" value="BET V I_MAJOR LATEX PROTEIN DOMAIN-CONTAINING PROTEIN"/>
    <property type="match status" value="1"/>
</dbReference>
<comment type="similarity">
    <text evidence="1">Belongs to the BetVI family.</text>
</comment>
<dbReference type="GO" id="GO:0004864">
    <property type="term" value="F:protein phosphatase inhibitor activity"/>
    <property type="evidence" value="ECO:0007669"/>
    <property type="project" value="TreeGrafter"/>
</dbReference>
<dbReference type="InterPro" id="IPR000916">
    <property type="entry name" value="Bet_v_I/MLP"/>
</dbReference>
<dbReference type="GO" id="GO:0010427">
    <property type="term" value="F:abscisic acid binding"/>
    <property type="evidence" value="ECO:0007669"/>
    <property type="project" value="TreeGrafter"/>
</dbReference>
<dbReference type="CDD" id="cd07816">
    <property type="entry name" value="Bet_v1-like"/>
    <property type="match status" value="1"/>
</dbReference>
<dbReference type="GO" id="GO:0009738">
    <property type="term" value="P:abscisic acid-activated signaling pathway"/>
    <property type="evidence" value="ECO:0007669"/>
    <property type="project" value="TreeGrafter"/>
</dbReference>
<proteinExistence type="inferred from homology"/>
<keyword evidence="2" id="KW-0017">Alkaloid metabolism</keyword>
<sequence length="158" mass="17676">MRGNLSTELVVKAPAHEIWGAISSPQTPHLILTLLPNLFEKIEIVKGHGGVGSILHVVLSKGSPEPREWMEEFVEINNEKKLKRIRMIQGGFLDLGFNFYENVFEITEIDECSCIYKSSVIYEADDNKFSASAPLVSAASAWGIPYAIANHIMERKDM</sequence>
<dbReference type="EMBL" id="JBBNAG010000011">
    <property type="protein sequence ID" value="KAK9095526.1"/>
    <property type="molecule type" value="Genomic_DNA"/>
</dbReference>
<dbReference type="Pfam" id="PF00407">
    <property type="entry name" value="Bet_v_1"/>
    <property type="match status" value="1"/>
</dbReference>
<dbReference type="Proteomes" id="UP001419268">
    <property type="component" value="Unassembled WGS sequence"/>
</dbReference>
<dbReference type="GO" id="GO:0009820">
    <property type="term" value="P:alkaloid metabolic process"/>
    <property type="evidence" value="ECO:0007669"/>
    <property type="project" value="UniProtKB-KW"/>
</dbReference>
<accession>A0AAP0EL67</accession>
<keyword evidence="5" id="KW-1185">Reference proteome</keyword>
<evidence type="ECO:0000256" key="2">
    <source>
        <dbReference type="ARBA" id="ARBA00022589"/>
    </source>
</evidence>
<dbReference type="GO" id="GO:0005737">
    <property type="term" value="C:cytoplasm"/>
    <property type="evidence" value="ECO:0007669"/>
    <property type="project" value="TreeGrafter"/>
</dbReference>
<evidence type="ECO:0000313" key="5">
    <source>
        <dbReference type="Proteomes" id="UP001419268"/>
    </source>
</evidence>
<comment type="caution">
    <text evidence="4">The sequence shown here is derived from an EMBL/GenBank/DDBJ whole genome shotgun (WGS) entry which is preliminary data.</text>
</comment>
<gene>
    <name evidence="4" type="ORF">Scep_026995</name>
</gene>
<dbReference type="PANTHER" id="PTHR31213">
    <property type="entry name" value="OS08G0374000 PROTEIN-RELATED"/>
    <property type="match status" value="1"/>
</dbReference>
<dbReference type="SUPFAM" id="SSF55961">
    <property type="entry name" value="Bet v1-like"/>
    <property type="match status" value="1"/>
</dbReference>
<protein>
    <recommendedName>
        <fullName evidence="3">Bet v I/Major latex protein domain-containing protein</fullName>
    </recommendedName>
</protein>